<name>A0A544UT81_LYSSH</name>
<dbReference type="PROSITE" id="PS00455">
    <property type="entry name" value="AMP_BINDING"/>
    <property type="match status" value="1"/>
</dbReference>
<dbReference type="Gene3D" id="3.30.559.10">
    <property type="entry name" value="Chloramphenicol acetyltransferase-like domain"/>
    <property type="match status" value="1"/>
</dbReference>
<dbReference type="Proteomes" id="UP000317944">
    <property type="component" value="Unassembled WGS sequence"/>
</dbReference>
<dbReference type="Pfam" id="PF00550">
    <property type="entry name" value="PP-binding"/>
    <property type="match status" value="1"/>
</dbReference>
<dbReference type="Gene3D" id="1.10.1200.10">
    <property type="entry name" value="ACP-like"/>
    <property type="match status" value="1"/>
</dbReference>
<dbReference type="EMBL" id="SADV01000003">
    <property type="protein sequence ID" value="TQR37058.1"/>
    <property type="molecule type" value="Genomic_DNA"/>
</dbReference>
<dbReference type="InterPro" id="IPR041464">
    <property type="entry name" value="TubC_N"/>
</dbReference>
<dbReference type="GO" id="GO:0043041">
    <property type="term" value="P:amino acid activation for nonribosomal peptide biosynthetic process"/>
    <property type="evidence" value="ECO:0007669"/>
    <property type="project" value="TreeGrafter"/>
</dbReference>
<dbReference type="PANTHER" id="PTHR45527:SF10">
    <property type="entry name" value="PYOCHELIN SYNTHASE PCHF"/>
    <property type="match status" value="1"/>
</dbReference>
<evidence type="ECO:0000313" key="9">
    <source>
        <dbReference type="EMBL" id="TQR37058.1"/>
    </source>
</evidence>
<gene>
    <name evidence="9" type="ORF">C7Y47_05005</name>
</gene>
<dbReference type="Gene3D" id="3.40.50.150">
    <property type="entry name" value="Vaccinia Virus protein VP39"/>
    <property type="match status" value="1"/>
</dbReference>
<dbReference type="GO" id="GO:0017000">
    <property type="term" value="P:antibiotic biosynthetic process"/>
    <property type="evidence" value="ECO:0007669"/>
    <property type="project" value="UniProtKB-KW"/>
</dbReference>
<sequence>MKKLLEEYSELGVNLWVEDGKLHFKAPTGVLTNERKERLKEYKKQLLDYLQKEQQSIIHDTEKRYDSFPLTDIQSAYLVGRSNNYRYGGVGCKVYAELVGTTFDPIRLEKAWHQVIKRHDMLRTIVHQEGYQQVLKNVELPTIQVIDLSDEVPEVANQRLLHVRNELSVKQYAPNKWPLYDLVLTQQKNQSVIHLSIDMLIADFVSINVLIAELEHYYYTEDTPLPALDIQFRDVMIQQYEQHDRSIANEKAKNYWTSRLETFPEAPELPVQSDKIDSNTIRFEQFNFLLPNHKWQFLSQKAKDHRLTPSSIILTAFAEIIGLWSKQSHYSMNITMLNRPNIHAQIHDVIGDFTTINLLEIHAKRDRAFYEHAAEIQQQLWTDLEYRDFSGIEVLRELKRHRNRDVIIPVVYTSTLGADANSHMSENEPKLKLAYKISQTPQVWIDCQVSEQPDGILINWDVREGIFPSGLIDSAFQFFVDHLTKLATNETAWTERQLLGLPEAMQKIRNEVNKTTIDLPKGLLYDNVLDAIAQYAKNIAIYADGKYFTYEELGRYVYAIQQALINKGVRQGDFVAIDLQKGIWQIAAVIGTLTAGGVYLPLDIEQPIARKKNIISESQTTFILGHASHSDLYEQESLSFIEVEQLNTALEAQLTPVRVDVEQPAYIIHTSGSTGKAKGVIVSHRAVLNTIMDMNHRFQVTEHDRVLAIANLAFDLSVYDIFGLLSVGGSVILPEHTRLKDPKHWLELLTSHQATIWNSVPAQLQLLHAYIQDTTTTLHKKLRLVFLSGDWIPVTLPKQMAHYFEQAKFISLGGATEAAIWSIYYPIDINTTYKNSIPYGKPLANQYFYVLNKELESCPDWTIGDLYIGGEGLATGYLQNEKNTTAKFIVHPYTGERLYATGDIGRLLPDGVIEFLGREDTQVKINGHRIELSEIESSMQRMQQIEHAAVIASKDLASKEFNISAFVQARKNANQIKTLVSSERLTTVVKNAGDQATHNVDRELFAQWSTISNWTAVLDIMKTFQDLDIFIDDREFSISEIQQIVKVHPYYHQLLRRWLNVLCKENLIKQNPATSNYYLVNKDLPHNASEISWLKWRDIEEKMQYGKKLVDYFEDSSKHLLGLLRGDIDSLDLFFPKGSFDIALAAYKDNLISRSLNQVTIQAVHTIVDEFRKAYPKKTFRILEVGAGVGGVSLELIPTLNHKNVEYVFTDLSQFFLNEARKSFEPYKWVTYGLYDINQSYWSQGIQASSFDLILCNNVLHNAKKAPQVLQTFKEMTVEGGALIVADTTGENYSLLTSMEFHAGLNDFEDFRKNNDQVFFNREQWHELFAATEVEIAGVYPTKNDPLSAANQAVFVGQFIGERKRLYASEVQQHLERQLPKYMIPAHIEVLRELPLSENGKVDRGALQSRLEASNPFIAQSGESPQGDLEKRIAEIWAKALNRESIWRNENFYQAGGDSLLVAQVVAAMRDTLSEVEHWEWDQLMVEILQTPTIAEIAEKISHSLENHQTMQDETASDTKTSFVMLAEGEVGGKIKVLFHDGTGTLTPYNQLLPYLIDEPNRKDTIAGFIFGDEADYLAYTPETLIQNLGQKYAQQLLKLNASNFELIGYCMGGLIAVETAKVLLAEGVQVEPVITIDTTPCDAKLRNDLLMERTFGLLIGADLVKSGHDVEDELLKKALHDLIKKEANTITIEDLCNLTGEFAPIAQCYQKLASKSPKQRLVDLYTTVPALQGDISAFQKQRMVTLYQIFCQSFKGVVSYGTEPFMGDVVAFSCIDKISSFLPVIGTRNEEFWRDITFGHLNIIPINGNHLTCLQEPNVKETAQLLLKGVSHEPSI</sequence>
<dbReference type="Gene3D" id="3.30.300.30">
    <property type="match status" value="1"/>
</dbReference>
<comment type="pathway">
    <text evidence="2">Siderophore biosynthesis.</text>
</comment>
<evidence type="ECO:0000256" key="5">
    <source>
        <dbReference type="ARBA" id="ARBA00022553"/>
    </source>
</evidence>
<dbReference type="CDD" id="cd02440">
    <property type="entry name" value="AdoMet_MTases"/>
    <property type="match status" value="1"/>
</dbReference>
<comment type="caution">
    <text evidence="9">The sequence shown here is derived from an EMBL/GenBank/DDBJ whole genome shotgun (WGS) entry which is preliminary data.</text>
</comment>
<dbReference type="SUPFAM" id="SSF53335">
    <property type="entry name" value="S-adenosyl-L-methionine-dependent methyltransferases"/>
    <property type="match status" value="1"/>
</dbReference>
<dbReference type="InterPro" id="IPR057737">
    <property type="entry name" value="Condensation_MtbB-like"/>
</dbReference>
<evidence type="ECO:0000256" key="6">
    <source>
        <dbReference type="ARBA" id="ARBA00022598"/>
    </source>
</evidence>
<dbReference type="Gene3D" id="1.10.10.1830">
    <property type="entry name" value="Non-ribosomal peptide synthase, adenylation domain"/>
    <property type="match status" value="1"/>
</dbReference>
<dbReference type="InterPro" id="IPR029063">
    <property type="entry name" value="SAM-dependent_MTases_sf"/>
</dbReference>
<dbReference type="Gene3D" id="3.40.50.1820">
    <property type="entry name" value="alpha/beta hydrolase"/>
    <property type="match status" value="1"/>
</dbReference>
<dbReference type="PROSITE" id="PS50075">
    <property type="entry name" value="CARRIER"/>
    <property type="match status" value="1"/>
</dbReference>
<accession>A0A544UT81</accession>
<dbReference type="CDD" id="cd19535">
    <property type="entry name" value="Cyc_NRPS"/>
    <property type="match status" value="1"/>
</dbReference>
<dbReference type="SUPFAM" id="SSF53474">
    <property type="entry name" value="alpha/beta-Hydrolases"/>
    <property type="match status" value="1"/>
</dbReference>
<dbReference type="InterPro" id="IPR036736">
    <property type="entry name" value="ACP-like_sf"/>
</dbReference>
<dbReference type="InterPro" id="IPR001242">
    <property type="entry name" value="Condensation_dom"/>
</dbReference>
<dbReference type="InterPro" id="IPR000873">
    <property type="entry name" value="AMP-dep_synth/lig_dom"/>
</dbReference>
<evidence type="ECO:0000256" key="4">
    <source>
        <dbReference type="ARBA" id="ARBA00022450"/>
    </source>
</evidence>
<dbReference type="Pfam" id="PF08242">
    <property type="entry name" value="Methyltransf_12"/>
    <property type="match status" value="1"/>
</dbReference>
<dbReference type="InterPro" id="IPR001031">
    <property type="entry name" value="Thioesterase"/>
</dbReference>
<dbReference type="SUPFAM" id="SSF47336">
    <property type="entry name" value="ACP-like"/>
    <property type="match status" value="1"/>
</dbReference>
<comment type="cofactor">
    <cofactor evidence="1">
        <name>pantetheine 4'-phosphate</name>
        <dbReference type="ChEBI" id="CHEBI:47942"/>
    </cofactor>
</comment>
<dbReference type="NCBIfam" id="TIGR01733">
    <property type="entry name" value="AA-adenyl-dom"/>
    <property type="match status" value="1"/>
</dbReference>
<keyword evidence="6" id="KW-0436">Ligase</keyword>
<dbReference type="InterPro" id="IPR010071">
    <property type="entry name" value="AA_adenyl_dom"/>
</dbReference>
<proteinExistence type="inferred from homology"/>
<dbReference type="RefSeq" id="WP_142507753.1">
    <property type="nucleotide sequence ID" value="NZ_SADV01000003.1"/>
</dbReference>
<dbReference type="Pfam" id="PF18563">
    <property type="entry name" value="TubC_N"/>
    <property type="match status" value="1"/>
</dbReference>
<dbReference type="Gene3D" id="3.30.559.30">
    <property type="entry name" value="Nonribosomal peptide synthetase, condensation domain"/>
    <property type="match status" value="1"/>
</dbReference>
<dbReference type="InterPro" id="IPR029058">
    <property type="entry name" value="AB_hydrolase_fold"/>
</dbReference>
<dbReference type="SUPFAM" id="SSF56801">
    <property type="entry name" value="Acetyl-CoA synthetase-like"/>
    <property type="match status" value="1"/>
</dbReference>
<dbReference type="InterPro" id="IPR020845">
    <property type="entry name" value="AMP-binding_CS"/>
</dbReference>
<dbReference type="PROSITE" id="PS00012">
    <property type="entry name" value="PHOSPHOPANTETHEINE"/>
    <property type="match status" value="1"/>
</dbReference>
<reference evidence="9 10" key="1">
    <citation type="submission" date="2018-03" db="EMBL/GenBank/DDBJ databases">
        <title>Aerobic endospore-forming bacteria genome sequencing and assembly.</title>
        <authorList>
            <person name="Cavalcante D.A."/>
            <person name="Driks A."/>
            <person name="Putonti C."/>
            <person name="De-Souza M.T."/>
        </authorList>
    </citation>
    <scope>NUCLEOTIDE SEQUENCE [LARGE SCALE GENOMIC DNA]</scope>
    <source>
        <strain evidence="9 10">SDF0037</strain>
    </source>
</reference>
<dbReference type="InterPro" id="IPR013217">
    <property type="entry name" value="Methyltransf_12"/>
</dbReference>
<evidence type="ECO:0000256" key="7">
    <source>
        <dbReference type="ARBA" id="ARBA00023194"/>
    </source>
</evidence>
<dbReference type="SUPFAM" id="SSF52777">
    <property type="entry name" value="CoA-dependent acyltransferases"/>
    <property type="match status" value="2"/>
</dbReference>
<dbReference type="InterPro" id="IPR009081">
    <property type="entry name" value="PP-bd_ACP"/>
</dbReference>
<organism evidence="9 10">
    <name type="scientific">Lysinibacillus sphaericus</name>
    <name type="common">Bacillus sphaericus</name>
    <dbReference type="NCBI Taxonomy" id="1421"/>
    <lineage>
        <taxon>Bacteria</taxon>
        <taxon>Bacillati</taxon>
        <taxon>Bacillota</taxon>
        <taxon>Bacilli</taxon>
        <taxon>Bacillales</taxon>
        <taxon>Bacillaceae</taxon>
        <taxon>Lysinibacillus</taxon>
    </lineage>
</organism>
<dbReference type="Pfam" id="PF00975">
    <property type="entry name" value="Thioesterase"/>
    <property type="match status" value="1"/>
</dbReference>
<protein>
    <submittedName>
        <fullName evidence="9">Amino acid adenylation domain-containing protein</fullName>
    </submittedName>
</protein>
<dbReference type="InterPro" id="IPR045851">
    <property type="entry name" value="AMP-bd_C_sf"/>
</dbReference>
<evidence type="ECO:0000313" key="10">
    <source>
        <dbReference type="Proteomes" id="UP000317944"/>
    </source>
</evidence>
<keyword evidence="5" id="KW-0597">Phosphoprotein</keyword>
<dbReference type="Gene3D" id="2.30.38.10">
    <property type="entry name" value="Luciferase, Domain 3"/>
    <property type="match status" value="1"/>
</dbReference>
<comment type="similarity">
    <text evidence="3">Belongs to the ATP-dependent AMP-binding enzyme family.</text>
</comment>
<feature type="domain" description="Carrier" evidence="8">
    <location>
        <begin position="1424"/>
        <end position="1505"/>
    </location>
</feature>
<evidence type="ECO:0000256" key="2">
    <source>
        <dbReference type="ARBA" id="ARBA00004924"/>
    </source>
</evidence>
<dbReference type="Pfam" id="PF00501">
    <property type="entry name" value="AMP-binding"/>
    <property type="match status" value="1"/>
</dbReference>
<dbReference type="GO" id="GO:0005737">
    <property type="term" value="C:cytoplasm"/>
    <property type="evidence" value="ECO:0007669"/>
    <property type="project" value="TreeGrafter"/>
</dbReference>
<dbReference type="GO" id="GO:0031177">
    <property type="term" value="F:phosphopantetheine binding"/>
    <property type="evidence" value="ECO:0007669"/>
    <property type="project" value="TreeGrafter"/>
</dbReference>
<dbReference type="FunFam" id="3.30.559.30:FF:000006">
    <property type="entry name" value="Yersiniabactin polyketide/non-ribosomal peptide synthetase"/>
    <property type="match status" value="1"/>
</dbReference>
<evidence type="ECO:0000259" key="8">
    <source>
        <dbReference type="PROSITE" id="PS50075"/>
    </source>
</evidence>
<dbReference type="InterPro" id="IPR006162">
    <property type="entry name" value="Ppantetheine_attach_site"/>
</dbReference>
<keyword evidence="4" id="KW-0596">Phosphopantetheine</keyword>
<evidence type="ECO:0000256" key="3">
    <source>
        <dbReference type="ARBA" id="ARBA00006432"/>
    </source>
</evidence>
<dbReference type="GO" id="GO:0009403">
    <property type="term" value="P:toxin biosynthetic process"/>
    <property type="evidence" value="ECO:0007669"/>
    <property type="project" value="UniProtKB-ARBA"/>
</dbReference>
<dbReference type="FunFam" id="3.30.559.10:FF:000023">
    <property type="entry name" value="Non-ribosomal peptide synthetase"/>
    <property type="match status" value="1"/>
</dbReference>
<dbReference type="InterPro" id="IPR023213">
    <property type="entry name" value="CAT-like_dom_sf"/>
</dbReference>
<dbReference type="Pfam" id="PF00668">
    <property type="entry name" value="Condensation"/>
    <property type="match status" value="1"/>
</dbReference>
<dbReference type="GO" id="GO:0008610">
    <property type="term" value="P:lipid biosynthetic process"/>
    <property type="evidence" value="ECO:0007669"/>
    <property type="project" value="UniProtKB-ARBA"/>
</dbReference>
<dbReference type="Gene3D" id="3.40.50.980">
    <property type="match status" value="2"/>
</dbReference>
<keyword evidence="7" id="KW-0045">Antibiotic biosynthesis</keyword>
<dbReference type="InterPro" id="IPR044894">
    <property type="entry name" value="TubC_N_sf"/>
</dbReference>
<evidence type="ECO:0000256" key="1">
    <source>
        <dbReference type="ARBA" id="ARBA00001957"/>
    </source>
</evidence>
<dbReference type="PANTHER" id="PTHR45527">
    <property type="entry name" value="NONRIBOSOMAL PEPTIDE SYNTHETASE"/>
    <property type="match status" value="1"/>
</dbReference>
<dbReference type="GO" id="GO:0016874">
    <property type="term" value="F:ligase activity"/>
    <property type="evidence" value="ECO:0007669"/>
    <property type="project" value="UniProtKB-KW"/>
</dbReference>
<dbReference type="OrthoDB" id="9765680at2"/>